<gene>
    <name evidence="2" type="ORF">OKA04_22720</name>
</gene>
<protein>
    <submittedName>
        <fullName evidence="2">Uncharacterized protein</fullName>
    </submittedName>
</protein>
<feature type="signal peptide" evidence="1">
    <location>
        <begin position="1"/>
        <end position="19"/>
    </location>
</feature>
<sequence>MMLRTLRLLFIFSPLLASAQDKPTPHSLRILTLGDPPPYRQEVRNGVRYEIPAADGTIPPRNLEVPALSESGEPENLKLRLRLGIASDPLQFPLPENRSVETRQPSGPWAKIPLSTSEATLALIWRTGPDWNKVGVIHVPDGKADRSKGDCRFINVTAKPMGIVIGTEKLKLEPRTSIMRSLPAGTQETTVSILYPGADGTLQSCLSTTVTRSADKLQQYVIYAADGNKPRVPVKVLPLTETR</sequence>
<name>A0ABT3FVE5_9BACT</name>
<keyword evidence="3" id="KW-1185">Reference proteome</keyword>
<organism evidence="2 3">
    <name type="scientific">Luteolibacter flavescens</name>
    <dbReference type="NCBI Taxonomy" id="1859460"/>
    <lineage>
        <taxon>Bacteria</taxon>
        <taxon>Pseudomonadati</taxon>
        <taxon>Verrucomicrobiota</taxon>
        <taxon>Verrucomicrobiia</taxon>
        <taxon>Verrucomicrobiales</taxon>
        <taxon>Verrucomicrobiaceae</taxon>
        <taxon>Luteolibacter</taxon>
    </lineage>
</organism>
<comment type="caution">
    <text evidence="2">The sequence shown here is derived from an EMBL/GenBank/DDBJ whole genome shotgun (WGS) entry which is preliminary data.</text>
</comment>
<proteinExistence type="predicted"/>
<accession>A0ABT3FVE5</accession>
<keyword evidence="1" id="KW-0732">Signal</keyword>
<reference evidence="2 3" key="1">
    <citation type="submission" date="2022-10" db="EMBL/GenBank/DDBJ databases">
        <title>Luteolibacter flavescens strain MCCC 1K03193, whole genome shotgun sequencing project.</title>
        <authorList>
            <person name="Zhao G."/>
            <person name="Shen L."/>
        </authorList>
    </citation>
    <scope>NUCLEOTIDE SEQUENCE [LARGE SCALE GENOMIC DNA]</scope>
    <source>
        <strain evidence="2 3">MCCC 1K03193</strain>
    </source>
</reference>
<evidence type="ECO:0000313" key="3">
    <source>
        <dbReference type="Proteomes" id="UP001207930"/>
    </source>
</evidence>
<dbReference type="Proteomes" id="UP001207930">
    <property type="component" value="Unassembled WGS sequence"/>
</dbReference>
<evidence type="ECO:0000313" key="2">
    <source>
        <dbReference type="EMBL" id="MCW1887568.1"/>
    </source>
</evidence>
<feature type="chain" id="PRO_5045569608" evidence="1">
    <location>
        <begin position="20"/>
        <end position="243"/>
    </location>
</feature>
<dbReference type="EMBL" id="JAPDDS010000019">
    <property type="protein sequence ID" value="MCW1887568.1"/>
    <property type="molecule type" value="Genomic_DNA"/>
</dbReference>
<dbReference type="RefSeq" id="WP_264503523.1">
    <property type="nucleotide sequence ID" value="NZ_JAPDDS010000019.1"/>
</dbReference>
<evidence type="ECO:0000256" key="1">
    <source>
        <dbReference type="SAM" id="SignalP"/>
    </source>
</evidence>